<dbReference type="Pfam" id="PF04073">
    <property type="entry name" value="tRNA_edit"/>
    <property type="match status" value="1"/>
</dbReference>
<evidence type="ECO:0000259" key="1">
    <source>
        <dbReference type="Pfam" id="PF04073"/>
    </source>
</evidence>
<dbReference type="InterPro" id="IPR007214">
    <property type="entry name" value="YbaK/aa-tRNA-synth-assoc-dom"/>
</dbReference>
<dbReference type="SUPFAM" id="SSF55826">
    <property type="entry name" value="YbaK/ProRS associated domain"/>
    <property type="match status" value="1"/>
</dbReference>
<dbReference type="KEGG" id="mtar:DF168_01078"/>
<reference evidence="2 3" key="1">
    <citation type="submission" date="2018-06" db="EMBL/GenBank/DDBJ databases">
        <title>Draft Genome Sequence of a Novel Marine Bacterium Related to the Verrucomicrobia.</title>
        <authorList>
            <person name="Vosseberg J."/>
            <person name="Martijn J."/>
            <person name="Ettema T.J.G."/>
        </authorList>
    </citation>
    <scope>NUCLEOTIDE SEQUENCE [LARGE SCALE GENOMIC DNA]</scope>
    <source>
        <strain evidence="2">TARA_B100001123</strain>
    </source>
</reference>
<name>A0A2Z4AD24_9BACT</name>
<protein>
    <submittedName>
        <fullName evidence="2">Prolyl-tRNA editing protein ProX</fullName>
    </submittedName>
</protein>
<evidence type="ECO:0000313" key="3">
    <source>
        <dbReference type="Proteomes" id="UP000247465"/>
    </source>
</evidence>
<dbReference type="Proteomes" id="UP000247465">
    <property type="component" value="Chromosome"/>
</dbReference>
<dbReference type="PANTHER" id="PTHR30411">
    <property type="entry name" value="CYTOPLASMIC PROTEIN"/>
    <property type="match status" value="1"/>
</dbReference>
<dbReference type="Gene3D" id="3.90.960.10">
    <property type="entry name" value="YbaK/aminoacyl-tRNA synthetase-associated domain"/>
    <property type="match status" value="1"/>
</dbReference>
<dbReference type="InterPro" id="IPR036754">
    <property type="entry name" value="YbaK/aa-tRNA-synt-asso_dom_sf"/>
</dbReference>
<accession>A0A2Z4AD24</accession>
<dbReference type="EMBL" id="CP029803">
    <property type="protein sequence ID" value="AWT59881.1"/>
    <property type="molecule type" value="Genomic_DNA"/>
</dbReference>
<proteinExistence type="predicted"/>
<organism evidence="2 3">
    <name type="scientific">Candidatus Moanibacter tarae</name>
    <dbReference type="NCBI Taxonomy" id="2200854"/>
    <lineage>
        <taxon>Bacteria</taxon>
        <taxon>Pseudomonadati</taxon>
        <taxon>Verrucomicrobiota</taxon>
        <taxon>Opitutia</taxon>
        <taxon>Puniceicoccales</taxon>
        <taxon>Puniceicoccales incertae sedis</taxon>
        <taxon>Candidatus Moanibacter</taxon>
    </lineage>
</organism>
<feature type="domain" description="YbaK/aminoacyl-tRNA synthetase-associated" evidence="1">
    <location>
        <begin position="25"/>
        <end position="144"/>
    </location>
</feature>
<gene>
    <name evidence="2" type="primary">proX</name>
    <name evidence="2" type="ORF">DF168_01078</name>
</gene>
<evidence type="ECO:0000313" key="2">
    <source>
        <dbReference type="EMBL" id="AWT59881.1"/>
    </source>
</evidence>
<dbReference type="PANTHER" id="PTHR30411:SF9">
    <property type="entry name" value="MULTIFUNCTIONAL SER_THR-TRNA DEACYLASE PROXP-Y"/>
    <property type="match status" value="1"/>
</dbReference>
<dbReference type="AlphaFoldDB" id="A0A2Z4AD24"/>
<dbReference type="GO" id="GO:0002161">
    <property type="term" value="F:aminoacyl-tRNA deacylase activity"/>
    <property type="evidence" value="ECO:0007669"/>
    <property type="project" value="InterPro"/>
</dbReference>
<sequence length="155" mass="17257">MVNSVLGRLKTLFESRGVVFRLLRHEPVYTSEEAAAVRGVALCSGAKALICKCEKQFVMFVLPADCKLDSKRVRKVYGWRKLRFADRKELLGLTGLNPGSIPPFGSLFGLSTYCDEKLGSNATINFNIGDNAVSANMRFKDYIKIEQPELGNFSE</sequence>